<dbReference type="PANTHER" id="PTHR42756:SF1">
    <property type="entry name" value="TRANSCRIPTIONAL REPRESSOR OF EMRAB OPERON"/>
    <property type="match status" value="1"/>
</dbReference>
<comment type="caution">
    <text evidence="5">The sequence shown here is derived from an EMBL/GenBank/DDBJ whole genome shotgun (WGS) entry which is preliminary data.</text>
</comment>
<dbReference type="SMART" id="SM00347">
    <property type="entry name" value="HTH_MARR"/>
    <property type="match status" value="1"/>
</dbReference>
<dbReference type="SUPFAM" id="SSF46785">
    <property type="entry name" value="Winged helix' DNA-binding domain"/>
    <property type="match status" value="1"/>
</dbReference>
<dbReference type="Gene3D" id="1.10.10.10">
    <property type="entry name" value="Winged helix-like DNA-binding domain superfamily/Winged helix DNA-binding domain"/>
    <property type="match status" value="1"/>
</dbReference>
<keyword evidence="3" id="KW-0804">Transcription</keyword>
<keyword evidence="1" id="KW-0805">Transcription regulation</keyword>
<dbReference type="InterPro" id="IPR036388">
    <property type="entry name" value="WH-like_DNA-bd_sf"/>
</dbReference>
<gene>
    <name evidence="5" type="ORF">JYU29_14285</name>
</gene>
<accession>A0ABS5RXS6</accession>
<protein>
    <submittedName>
        <fullName evidence="5">MarR family transcriptional regulator</fullName>
    </submittedName>
</protein>
<evidence type="ECO:0000256" key="1">
    <source>
        <dbReference type="ARBA" id="ARBA00023015"/>
    </source>
</evidence>
<keyword evidence="2" id="KW-0238">DNA-binding</keyword>
<keyword evidence="6" id="KW-1185">Reference proteome</keyword>
<evidence type="ECO:0000256" key="2">
    <source>
        <dbReference type="ARBA" id="ARBA00023125"/>
    </source>
</evidence>
<dbReference type="PANTHER" id="PTHR42756">
    <property type="entry name" value="TRANSCRIPTIONAL REGULATOR, MARR"/>
    <property type="match status" value="1"/>
</dbReference>
<dbReference type="InterPro" id="IPR000835">
    <property type="entry name" value="HTH_MarR-typ"/>
</dbReference>
<evidence type="ECO:0000313" key="6">
    <source>
        <dbReference type="Proteomes" id="UP001297272"/>
    </source>
</evidence>
<dbReference type="InterPro" id="IPR036390">
    <property type="entry name" value="WH_DNA-bd_sf"/>
</dbReference>
<sequence>MHKRVPEGESGIDHAPVDLDDYLPYLLNRLANRWNLDQNRDLSAFNINNTVLRTLSVLHVHKTLTVNEIAAYAVVEQSNASRTIETMVTAGLVERQIAASDLRRREVALTREGEALLQQVWPTIARNHDRLVDGIPDADMQACLRTIRAMIRNIGGDAV</sequence>
<dbReference type="EMBL" id="JAFMNX010000003">
    <property type="protein sequence ID" value="MBS9721855.1"/>
    <property type="molecule type" value="Genomic_DNA"/>
</dbReference>
<organism evidence="5 6">
    <name type="scientific">Tianweitania aestuarii</name>
    <dbReference type="NCBI Taxonomy" id="2814886"/>
    <lineage>
        <taxon>Bacteria</taxon>
        <taxon>Pseudomonadati</taxon>
        <taxon>Pseudomonadota</taxon>
        <taxon>Alphaproteobacteria</taxon>
        <taxon>Hyphomicrobiales</taxon>
        <taxon>Phyllobacteriaceae</taxon>
        <taxon>Tianweitania</taxon>
    </lineage>
</organism>
<reference evidence="5 6" key="1">
    <citation type="submission" date="2021-03" db="EMBL/GenBank/DDBJ databases">
        <title>Tianweitania aestuarii sp. nov., isolated from a tidal flat.</title>
        <authorList>
            <person name="Park S."/>
            <person name="Yoon J.-H."/>
        </authorList>
    </citation>
    <scope>NUCLEOTIDE SEQUENCE [LARGE SCALE GENOMIC DNA]</scope>
    <source>
        <strain evidence="5 6">BSSL-BM11</strain>
    </source>
</reference>
<dbReference type="PRINTS" id="PR00598">
    <property type="entry name" value="HTHMARR"/>
</dbReference>
<evidence type="ECO:0000256" key="3">
    <source>
        <dbReference type="ARBA" id="ARBA00023163"/>
    </source>
</evidence>
<proteinExistence type="predicted"/>
<evidence type="ECO:0000313" key="5">
    <source>
        <dbReference type="EMBL" id="MBS9721855.1"/>
    </source>
</evidence>
<dbReference type="PROSITE" id="PS50995">
    <property type="entry name" value="HTH_MARR_2"/>
    <property type="match status" value="1"/>
</dbReference>
<dbReference type="Pfam" id="PF12802">
    <property type="entry name" value="MarR_2"/>
    <property type="match status" value="1"/>
</dbReference>
<evidence type="ECO:0000259" key="4">
    <source>
        <dbReference type="PROSITE" id="PS50995"/>
    </source>
</evidence>
<feature type="domain" description="HTH marR-type" evidence="4">
    <location>
        <begin position="20"/>
        <end position="152"/>
    </location>
</feature>
<dbReference type="Proteomes" id="UP001297272">
    <property type="component" value="Unassembled WGS sequence"/>
</dbReference>
<name>A0ABS5RXS6_9HYPH</name>